<reference evidence="4 5" key="1">
    <citation type="submission" date="2018-08" db="EMBL/GenBank/DDBJ databases">
        <title>Aphanomyces genome sequencing and annotation.</title>
        <authorList>
            <person name="Minardi D."/>
            <person name="Oidtmann B."/>
            <person name="Van Der Giezen M."/>
            <person name="Studholme D.J."/>
        </authorList>
    </citation>
    <scope>NUCLEOTIDE SEQUENCE [LARGE SCALE GENOMIC DNA]</scope>
    <source>
        <strain evidence="3 5">197901</strain>
        <strain evidence="2 6">FDL457</strain>
        <strain evidence="1 4">SA</strain>
    </source>
</reference>
<organism evidence="3 5">
    <name type="scientific">Aphanomyces astaci</name>
    <name type="common">Crayfish plague agent</name>
    <dbReference type="NCBI Taxonomy" id="112090"/>
    <lineage>
        <taxon>Eukaryota</taxon>
        <taxon>Sar</taxon>
        <taxon>Stramenopiles</taxon>
        <taxon>Oomycota</taxon>
        <taxon>Saprolegniomycetes</taxon>
        <taxon>Saprolegniales</taxon>
        <taxon>Verrucalvaceae</taxon>
        <taxon>Aphanomyces</taxon>
    </lineage>
</organism>
<dbReference type="Proteomes" id="UP000286510">
    <property type="component" value="Unassembled WGS sequence"/>
</dbReference>
<proteinExistence type="predicted"/>
<comment type="caution">
    <text evidence="3">The sequence shown here is derived from an EMBL/GenBank/DDBJ whole genome shotgun (WGS) entry which is preliminary data.</text>
</comment>
<dbReference type="EMBL" id="QUTE01000405">
    <property type="protein sequence ID" value="RHZ41718.1"/>
    <property type="molecule type" value="Genomic_DNA"/>
</dbReference>
<evidence type="ECO:0000313" key="5">
    <source>
        <dbReference type="Proteomes" id="UP000266196"/>
    </source>
</evidence>
<evidence type="ECO:0000313" key="1">
    <source>
        <dbReference type="EMBL" id="RHY74834.1"/>
    </source>
</evidence>
<dbReference type="PANTHER" id="PTHR46586">
    <property type="entry name" value="ANKYRIN REPEAT-CONTAINING PROTEIN"/>
    <property type="match status" value="1"/>
</dbReference>
<dbReference type="InterPro" id="IPR036770">
    <property type="entry name" value="Ankyrin_rpt-contain_sf"/>
</dbReference>
<name>A0A397G0U0_APHAT</name>
<dbReference type="Pfam" id="PF12796">
    <property type="entry name" value="Ank_2"/>
    <property type="match status" value="1"/>
</dbReference>
<dbReference type="Gene3D" id="1.25.40.20">
    <property type="entry name" value="Ankyrin repeat-containing domain"/>
    <property type="match status" value="1"/>
</dbReference>
<dbReference type="InterPro" id="IPR002110">
    <property type="entry name" value="Ankyrin_rpt"/>
</dbReference>
<dbReference type="InterPro" id="IPR052050">
    <property type="entry name" value="SecEffector_AnkRepeat"/>
</dbReference>
<dbReference type="EMBL" id="QUTF01027119">
    <property type="protein sequence ID" value="RHY80750.1"/>
    <property type="molecule type" value="Genomic_DNA"/>
</dbReference>
<accession>A0A397G0U0</accession>
<dbReference type="Proteomes" id="UP000266196">
    <property type="component" value="Unassembled WGS sequence"/>
</dbReference>
<evidence type="ECO:0000313" key="3">
    <source>
        <dbReference type="EMBL" id="RHZ41718.1"/>
    </source>
</evidence>
<sequence length="238" mass="26586">MSKVRKRDESTSAILRVMGSTELLSLVFGYQGGIFHDMLPIYEHMLPYELKQYTLQYCPDDVENLLTQYPSARLPLLSECMPYMRNVLFLKAAQFGNLALLRTLESLYTLHHTPGHLLDLAAQNGHLGVLTYLHHHAPTVGCTTSAMDNAASNGHLEIVQFLHTNRTEGCTTRALDYAAAGGHLEVVRFLRTHRHEGGEHAVNYAAANGHVDVVMYLSNSTRGLVTIRTCNAWVPTRQ</sequence>
<dbReference type="EMBL" id="QUTC01002225">
    <property type="protein sequence ID" value="RHY74834.1"/>
    <property type="molecule type" value="Genomic_DNA"/>
</dbReference>
<gene>
    <name evidence="2" type="ORF">DYB26_010515</name>
    <name evidence="3" type="ORF">DYB31_001358</name>
    <name evidence="1" type="ORF">DYB38_013479</name>
</gene>
<dbReference type="SUPFAM" id="SSF48403">
    <property type="entry name" value="Ankyrin repeat"/>
    <property type="match status" value="1"/>
</dbReference>
<evidence type="ECO:0000313" key="4">
    <source>
        <dbReference type="Proteomes" id="UP000265716"/>
    </source>
</evidence>
<evidence type="ECO:0000313" key="2">
    <source>
        <dbReference type="EMBL" id="RHY80750.1"/>
    </source>
</evidence>
<dbReference type="Proteomes" id="UP000265716">
    <property type="component" value="Unassembled WGS sequence"/>
</dbReference>
<protein>
    <submittedName>
        <fullName evidence="3">Uncharacterized protein</fullName>
    </submittedName>
</protein>
<dbReference type="AlphaFoldDB" id="A0A397G0U0"/>
<evidence type="ECO:0000313" key="6">
    <source>
        <dbReference type="Proteomes" id="UP000286510"/>
    </source>
</evidence>
<dbReference type="PANTHER" id="PTHR46586:SF3">
    <property type="entry name" value="ANKYRIN REPEAT-CONTAINING PROTEIN"/>
    <property type="match status" value="1"/>
</dbReference>
<dbReference type="VEuPathDB" id="FungiDB:H257_05404"/>